<organism evidence="3 4">
    <name type="scientific">Marinobacter orientalis</name>
    <dbReference type="NCBI Taxonomy" id="1928859"/>
    <lineage>
        <taxon>Bacteria</taxon>
        <taxon>Pseudomonadati</taxon>
        <taxon>Pseudomonadota</taxon>
        <taxon>Gammaproteobacteria</taxon>
        <taxon>Pseudomonadales</taxon>
        <taxon>Marinobacteraceae</taxon>
        <taxon>Marinobacter</taxon>
    </lineage>
</organism>
<dbReference type="RefSeq" id="WP_135953598.1">
    <property type="nucleotide sequence ID" value="NZ_JABCKY010000001.1"/>
</dbReference>
<evidence type="ECO:0000313" key="3">
    <source>
        <dbReference type="EMBL" id="NMT62191.1"/>
    </source>
</evidence>
<keyword evidence="4" id="KW-1185">Reference proteome</keyword>
<name>A0A7Y0RB26_9GAMM</name>
<protein>
    <submittedName>
        <fullName evidence="3">DUF4124 domain-containing protein</fullName>
    </submittedName>
</protein>
<feature type="chain" id="PRO_5031407092" evidence="1">
    <location>
        <begin position="25"/>
        <end position="158"/>
    </location>
</feature>
<dbReference type="Proteomes" id="UP000567186">
    <property type="component" value="Unassembled WGS sequence"/>
</dbReference>
<gene>
    <name evidence="3" type="ORF">HIU99_01145</name>
</gene>
<feature type="domain" description="DUF4124" evidence="2">
    <location>
        <begin position="15"/>
        <end position="52"/>
    </location>
</feature>
<proteinExistence type="predicted"/>
<evidence type="ECO:0000256" key="1">
    <source>
        <dbReference type="SAM" id="SignalP"/>
    </source>
</evidence>
<keyword evidence="1" id="KW-0732">Signal</keyword>
<accession>A0A7Y0RB26</accession>
<dbReference type="OrthoDB" id="7062774at2"/>
<evidence type="ECO:0000313" key="4">
    <source>
        <dbReference type="Proteomes" id="UP000567186"/>
    </source>
</evidence>
<feature type="signal peptide" evidence="1">
    <location>
        <begin position="1"/>
        <end position="24"/>
    </location>
</feature>
<reference evidence="3 4" key="1">
    <citation type="submission" date="2020-04" db="EMBL/GenBank/DDBJ databases">
        <title>Marinobacter oceani sp. nov., isolated from marine solar saltern.</title>
        <authorList>
            <person name="Chen X.-Y."/>
        </authorList>
    </citation>
    <scope>NUCLEOTIDE SEQUENCE [LARGE SCALE GENOMIC DNA]</scope>
    <source>
        <strain evidence="3 4">W62</strain>
    </source>
</reference>
<dbReference type="AlphaFoldDB" id="A0A7Y0RB26"/>
<sequence length="158" mass="18432">MSLSAVYQRLAVVIFLVFATCASADYYKWTDENGVTHFSDEPPGPDGKPVRPNGTTVIPMRENIRTQKRVEEIKNPKPVPSKMKPVAPRVIDSKTQWEEQQELREEKRQQVRCKNYEDRIAWIDSRLRAGGYSVGQGNRLREDRRELSKRRAWKCLRD</sequence>
<comment type="caution">
    <text evidence="3">The sequence shown here is derived from an EMBL/GenBank/DDBJ whole genome shotgun (WGS) entry which is preliminary data.</text>
</comment>
<dbReference type="InterPro" id="IPR025392">
    <property type="entry name" value="DUF4124"/>
</dbReference>
<dbReference type="Pfam" id="PF13511">
    <property type="entry name" value="DUF4124"/>
    <property type="match status" value="1"/>
</dbReference>
<dbReference type="EMBL" id="JABCKY010000001">
    <property type="protein sequence ID" value="NMT62191.1"/>
    <property type="molecule type" value="Genomic_DNA"/>
</dbReference>
<evidence type="ECO:0000259" key="2">
    <source>
        <dbReference type="Pfam" id="PF13511"/>
    </source>
</evidence>